<accession>Q6Z9T2</accession>
<sequence>MVDAGSPCAAAPWPATLRRRASSFLFPPPPSHPSTRVKSERPATTEMVALPRAPSPTRACTRGCAHGHRVAARRCLCAPPPSVAGVNDGRRRDERERGLDTNRLRCSWRKKRRTSSLSSRLDVDGDDGVLDGGGCCCSGGRGRSRRGRGAACDGGPPAIGLDTPDQGAVKVRCAVGPDGWEVYLTL</sequence>
<evidence type="ECO:0000313" key="2">
    <source>
        <dbReference type="Proteomes" id="UP000000763"/>
    </source>
</evidence>
<dbReference type="EMBL" id="AP004692">
    <property type="protein sequence ID" value="BAD17051.1"/>
    <property type="molecule type" value="Genomic_DNA"/>
</dbReference>
<dbReference type="AlphaFoldDB" id="Q6Z9T2"/>
<evidence type="ECO:0000313" key="1">
    <source>
        <dbReference type="EMBL" id="BAD17051.1"/>
    </source>
</evidence>
<reference evidence="2" key="2">
    <citation type="journal article" date="2008" name="Nucleic Acids Res.">
        <title>The rice annotation project database (RAP-DB): 2008 update.</title>
        <authorList>
            <consortium name="The rice annotation project (RAP)"/>
        </authorList>
    </citation>
    <scope>GENOME REANNOTATION</scope>
    <source>
        <strain evidence="2">cv. Nipponbare</strain>
    </source>
</reference>
<gene>
    <name evidence="1" type="primary">P0455A11.38</name>
</gene>
<reference evidence="2" key="1">
    <citation type="journal article" date="2005" name="Nature">
        <title>The map-based sequence of the rice genome.</title>
        <authorList>
            <consortium name="International rice genome sequencing project (IRGSP)"/>
            <person name="Matsumoto T."/>
            <person name="Wu J."/>
            <person name="Kanamori H."/>
            <person name="Katayose Y."/>
            <person name="Fujisawa M."/>
            <person name="Namiki N."/>
            <person name="Mizuno H."/>
            <person name="Yamamoto K."/>
            <person name="Antonio B.A."/>
            <person name="Baba T."/>
            <person name="Sakata K."/>
            <person name="Nagamura Y."/>
            <person name="Aoki H."/>
            <person name="Arikawa K."/>
            <person name="Arita K."/>
            <person name="Bito T."/>
            <person name="Chiden Y."/>
            <person name="Fujitsuka N."/>
            <person name="Fukunaka R."/>
            <person name="Hamada M."/>
            <person name="Harada C."/>
            <person name="Hayashi A."/>
            <person name="Hijishita S."/>
            <person name="Honda M."/>
            <person name="Hosokawa S."/>
            <person name="Ichikawa Y."/>
            <person name="Idonuma A."/>
            <person name="Iijima M."/>
            <person name="Ikeda M."/>
            <person name="Ikeno M."/>
            <person name="Ito K."/>
            <person name="Ito S."/>
            <person name="Ito T."/>
            <person name="Ito Y."/>
            <person name="Ito Y."/>
            <person name="Iwabuchi A."/>
            <person name="Kamiya K."/>
            <person name="Karasawa W."/>
            <person name="Kurita K."/>
            <person name="Katagiri S."/>
            <person name="Kikuta A."/>
            <person name="Kobayashi H."/>
            <person name="Kobayashi N."/>
            <person name="Machita K."/>
            <person name="Maehara T."/>
            <person name="Masukawa M."/>
            <person name="Mizubayashi T."/>
            <person name="Mukai Y."/>
            <person name="Nagasaki H."/>
            <person name="Nagata Y."/>
            <person name="Naito S."/>
            <person name="Nakashima M."/>
            <person name="Nakama Y."/>
            <person name="Nakamichi Y."/>
            <person name="Nakamura M."/>
            <person name="Meguro A."/>
            <person name="Negishi M."/>
            <person name="Ohta I."/>
            <person name="Ohta T."/>
            <person name="Okamoto M."/>
            <person name="Ono N."/>
            <person name="Saji S."/>
            <person name="Sakaguchi M."/>
            <person name="Sakai K."/>
            <person name="Shibata M."/>
            <person name="Shimokawa T."/>
            <person name="Song J."/>
            <person name="Takazaki Y."/>
            <person name="Terasawa K."/>
            <person name="Tsugane M."/>
            <person name="Tsuji K."/>
            <person name="Ueda S."/>
            <person name="Waki K."/>
            <person name="Yamagata H."/>
            <person name="Yamamoto M."/>
            <person name="Yamamoto S."/>
            <person name="Yamane H."/>
            <person name="Yoshiki S."/>
            <person name="Yoshihara R."/>
            <person name="Yukawa K."/>
            <person name="Zhong H."/>
            <person name="Yano M."/>
            <person name="Yuan Q."/>
            <person name="Ouyang S."/>
            <person name="Liu J."/>
            <person name="Jones K.M."/>
            <person name="Gansberger K."/>
            <person name="Moffat K."/>
            <person name="Hill J."/>
            <person name="Bera J."/>
            <person name="Fadrosh D."/>
            <person name="Jin S."/>
            <person name="Johri S."/>
            <person name="Kim M."/>
            <person name="Overton L."/>
            <person name="Reardon M."/>
            <person name="Tsitrin T."/>
            <person name="Vuong H."/>
            <person name="Weaver B."/>
            <person name="Ciecko A."/>
            <person name="Tallon L."/>
            <person name="Jackson J."/>
            <person name="Pai G."/>
            <person name="Aken S.V."/>
            <person name="Utterback T."/>
            <person name="Reidmuller S."/>
            <person name="Feldblyum T."/>
            <person name="Hsiao J."/>
            <person name="Zismann V."/>
            <person name="Iobst S."/>
            <person name="de Vazeille A.R."/>
            <person name="Buell C.R."/>
            <person name="Ying K."/>
            <person name="Li Y."/>
            <person name="Lu T."/>
            <person name="Huang Y."/>
            <person name="Zhao Q."/>
            <person name="Feng Q."/>
            <person name="Zhang L."/>
            <person name="Zhu J."/>
            <person name="Weng Q."/>
            <person name="Mu J."/>
            <person name="Lu Y."/>
            <person name="Fan D."/>
            <person name="Liu Y."/>
            <person name="Guan J."/>
            <person name="Zhang Y."/>
            <person name="Yu S."/>
            <person name="Liu X."/>
            <person name="Zhang Y."/>
            <person name="Hong G."/>
            <person name="Han B."/>
            <person name="Choisne N."/>
            <person name="Demange N."/>
            <person name="Orjeda G."/>
            <person name="Samain S."/>
            <person name="Cattolico L."/>
            <person name="Pelletier E."/>
            <person name="Couloux A."/>
            <person name="Segurens B."/>
            <person name="Wincker P."/>
            <person name="D'Hont A."/>
            <person name="Scarpelli C."/>
            <person name="Weissenbach J."/>
            <person name="Salanoubat M."/>
            <person name="Quetier F."/>
            <person name="Yu Y."/>
            <person name="Kim H.R."/>
            <person name="Rambo T."/>
            <person name="Currie J."/>
            <person name="Collura K."/>
            <person name="Luo M."/>
            <person name="Yang T."/>
            <person name="Ammiraju J.S.S."/>
            <person name="Engler F."/>
            <person name="Soderlund C."/>
            <person name="Wing R.A."/>
            <person name="Palmer L.E."/>
            <person name="de la Bastide M."/>
            <person name="Spiegel L."/>
            <person name="Nascimento L."/>
            <person name="Zutavern T."/>
            <person name="O'Shaughnessy A."/>
            <person name="Dike S."/>
            <person name="Dedhia N."/>
            <person name="Preston R."/>
            <person name="Balija V."/>
            <person name="McCombie W.R."/>
            <person name="Chow T."/>
            <person name="Chen H."/>
            <person name="Chung M."/>
            <person name="Chen C."/>
            <person name="Shaw J."/>
            <person name="Wu H."/>
            <person name="Hsiao K."/>
            <person name="Chao Y."/>
            <person name="Chu M."/>
            <person name="Cheng C."/>
            <person name="Hour A."/>
            <person name="Lee P."/>
            <person name="Lin S."/>
            <person name="Lin Y."/>
            <person name="Liou J."/>
            <person name="Liu S."/>
            <person name="Hsing Y."/>
            <person name="Raghuvanshi S."/>
            <person name="Mohanty A."/>
            <person name="Bharti A.K."/>
            <person name="Gaur A."/>
            <person name="Gupta V."/>
            <person name="Kumar D."/>
            <person name="Ravi V."/>
            <person name="Vij S."/>
            <person name="Kapur A."/>
            <person name="Khurana P."/>
            <person name="Khurana P."/>
            <person name="Khurana J.P."/>
            <person name="Tyagi A.K."/>
            <person name="Gaikwad K."/>
            <person name="Singh A."/>
            <person name="Dalal V."/>
            <person name="Srivastava S."/>
            <person name="Dixit A."/>
            <person name="Pal A.K."/>
            <person name="Ghazi I.A."/>
            <person name="Yadav M."/>
            <person name="Pandit A."/>
            <person name="Bhargava A."/>
            <person name="Sureshbabu K."/>
            <person name="Batra K."/>
            <person name="Sharma T.R."/>
            <person name="Mohapatra T."/>
            <person name="Singh N.K."/>
            <person name="Messing J."/>
            <person name="Nelson A.B."/>
            <person name="Fuks G."/>
            <person name="Kavchok S."/>
            <person name="Keizer G."/>
            <person name="Linton E."/>
            <person name="Llaca V."/>
            <person name="Song R."/>
            <person name="Tanyolac B."/>
            <person name="Young S."/>
            <person name="Ho-Il K."/>
            <person name="Hahn J.H."/>
            <person name="Sangsakoo G."/>
            <person name="Vanavichit A."/>
            <person name="de Mattos Luiz.A.T."/>
            <person name="Zimmer P.D."/>
            <person name="Malone G."/>
            <person name="Dellagostin O."/>
            <person name="de Oliveira A.C."/>
            <person name="Bevan M."/>
            <person name="Bancroft I."/>
            <person name="Minx P."/>
            <person name="Cordum H."/>
            <person name="Wilson R."/>
            <person name="Cheng Z."/>
            <person name="Jin W."/>
            <person name="Jiang J."/>
            <person name="Leong S.A."/>
            <person name="Iwama H."/>
            <person name="Gojobori T."/>
            <person name="Itoh T."/>
            <person name="Niimura Y."/>
            <person name="Fujii Y."/>
            <person name="Habara T."/>
            <person name="Sakai H."/>
            <person name="Sato Y."/>
            <person name="Wilson G."/>
            <person name="Kumar K."/>
            <person name="McCouch S."/>
            <person name="Juretic N."/>
            <person name="Hoen D."/>
            <person name="Wright S."/>
            <person name="Bruskiewich R."/>
            <person name="Bureau T."/>
            <person name="Miyao A."/>
            <person name="Hirochika H."/>
            <person name="Nishikawa T."/>
            <person name="Kadowaki K."/>
            <person name="Sugiura M."/>
            <person name="Burr B."/>
            <person name="Sasaki T."/>
        </authorList>
    </citation>
    <scope>NUCLEOTIDE SEQUENCE [LARGE SCALE GENOMIC DNA]</scope>
    <source>
        <strain evidence="2">cv. Nipponbare</strain>
    </source>
</reference>
<organism evidence="1 2">
    <name type="scientific">Oryza sativa subsp. japonica</name>
    <name type="common">Rice</name>
    <dbReference type="NCBI Taxonomy" id="39947"/>
    <lineage>
        <taxon>Eukaryota</taxon>
        <taxon>Viridiplantae</taxon>
        <taxon>Streptophyta</taxon>
        <taxon>Embryophyta</taxon>
        <taxon>Tracheophyta</taxon>
        <taxon>Spermatophyta</taxon>
        <taxon>Magnoliopsida</taxon>
        <taxon>Liliopsida</taxon>
        <taxon>Poales</taxon>
        <taxon>Poaceae</taxon>
        <taxon>BOP clade</taxon>
        <taxon>Oryzoideae</taxon>
        <taxon>Oryzeae</taxon>
        <taxon>Oryzinae</taxon>
        <taxon>Oryza</taxon>
        <taxon>Oryza sativa</taxon>
    </lineage>
</organism>
<proteinExistence type="predicted"/>
<protein>
    <submittedName>
        <fullName evidence="1">Uncharacterized protein</fullName>
    </submittedName>
</protein>
<name>Q6Z9T2_ORYSJ</name>
<dbReference type="Proteomes" id="UP000000763">
    <property type="component" value="Chromosome 8"/>
</dbReference>